<sequence>MDQLIRGSFGNSVFKHICHSKYSLSALKLVILKCHHGVQQYRTISQLSRSSCDKQLFMYRRIPLYSTPVHRGYAMVVAKVLKGVLDNCSRHYRKSNCEIMTFTSL</sequence>
<accession>A0A1S3D1Y2</accession>
<keyword evidence="1" id="KW-1185">Reference proteome</keyword>
<reference evidence="2" key="1">
    <citation type="submission" date="2025-08" db="UniProtKB">
        <authorList>
            <consortium name="RefSeq"/>
        </authorList>
    </citation>
    <scope>IDENTIFICATION</scope>
</reference>
<dbReference type="KEGG" id="dci:103508870"/>
<dbReference type="Proteomes" id="UP000079169">
    <property type="component" value="Unplaced"/>
</dbReference>
<dbReference type="GeneID" id="103508870"/>
<dbReference type="PaxDb" id="121845-A0A1S3D1Y2"/>
<dbReference type="RefSeq" id="XP_008471670.1">
    <property type="nucleotide sequence ID" value="XM_008473448.2"/>
</dbReference>
<gene>
    <name evidence="2" type="primary">LOC103508870</name>
</gene>
<proteinExistence type="predicted"/>
<evidence type="ECO:0000313" key="2">
    <source>
        <dbReference type="RefSeq" id="XP_008471670.1"/>
    </source>
</evidence>
<evidence type="ECO:0000313" key="1">
    <source>
        <dbReference type="Proteomes" id="UP000079169"/>
    </source>
</evidence>
<dbReference type="AlphaFoldDB" id="A0A1S3D1Y2"/>
<protein>
    <submittedName>
        <fullName evidence="2">Uncharacterized protein LOC103508870</fullName>
    </submittedName>
</protein>
<name>A0A1S3D1Y2_DIACI</name>
<organism evidence="1 2">
    <name type="scientific">Diaphorina citri</name>
    <name type="common">Asian citrus psyllid</name>
    <dbReference type="NCBI Taxonomy" id="121845"/>
    <lineage>
        <taxon>Eukaryota</taxon>
        <taxon>Metazoa</taxon>
        <taxon>Ecdysozoa</taxon>
        <taxon>Arthropoda</taxon>
        <taxon>Hexapoda</taxon>
        <taxon>Insecta</taxon>
        <taxon>Pterygota</taxon>
        <taxon>Neoptera</taxon>
        <taxon>Paraneoptera</taxon>
        <taxon>Hemiptera</taxon>
        <taxon>Sternorrhyncha</taxon>
        <taxon>Psylloidea</taxon>
        <taxon>Psyllidae</taxon>
        <taxon>Diaphorininae</taxon>
        <taxon>Diaphorina</taxon>
    </lineage>
</organism>